<evidence type="ECO:0000313" key="3">
    <source>
        <dbReference type="Proteomes" id="UP000664859"/>
    </source>
</evidence>
<dbReference type="EMBL" id="JAFCMP010000224">
    <property type="protein sequence ID" value="KAG5182717.1"/>
    <property type="molecule type" value="Genomic_DNA"/>
</dbReference>
<dbReference type="SUPFAM" id="SSF57938">
    <property type="entry name" value="DnaJ/Hsp40 cysteine-rich domain"/>
    <property type="match status" value="1"/>
</dbReference>
<protein>
    <submittedName>
        <fullName evidence="2">Uncharacterized protein</fullName>
    </submittedName>
</protein>
<evidence type="ECO:0000313" key="2">
    <source>
        <dbReference type="EMBL" id="KAG5182717.1"/>
    </source>
</evidence>
<evidence type="ECO:0000256" key="1">
    <source>
        <dbReference type="SAM" id="SignalP"/>
    </source>
</evidence>
<keyword evidence="3" id="KW-1185">Reference proteome</keyword>
<name>A0A835YW14_9STRA</name>
<accession>A0A835YW14</accession>
<reference evidence="2" key="1">
    <citation type="submission" date="2021-02" db="EMBL/GenBank/DDBJ databases">
        <title>First Annotated Genome of the Yellow-green Alga Tribonema minus.</title>
        <authorList>
            <person name="Mahan K.M."/>
        </authorList>
    </citation>
    <scope>NUCLEOTIDE SEQUENCE</scope>
    <source>
        <strain evidence="2">UTEX B ZZ1240</strain>
    </source>
</reference>
<proteinExistence type="predicted"/>
<comment type="caution">
    <text evidence="2">The sequence shown here is derived from an EMBL/GenBank/DDBJ whole genome shotgun (WGS) entry which is preliminary data.</text>
</comment>
<feature type="signal peptide" evidence="1">
    <location>
        <begin position="1"/>
        <end position="22"/>
    </location>
</feature>
<dbReference type="OrthoDB" id="5719at2759"/>
<dbReference type="InterPro" id="IPR036410">
    <property type="entry name" value="HSP_DnaJ_Cys-rich_dom_sf"/>
</dbReference>
<feature type="chain" id="PRO_5032959879" evidence="1">
    <location>
        <begin position="23"/>
        <end position="209"/>
    </location>
</feature>
<organism evidence="2 3">
    <name type="scientific">Tribonema minus</name>
    <dbReference type="NCBI Taxonomy" id="303371"/>
    <lineage>
        <taxon>Eukaryota</taxon>
        <taxon>Sar</taxon>
        <taxon>Stramenopiles</taxon>
        <taxon>Ochrophyta</taxon>
        <taxon>PX clade</taxon>
        <taxon>Xanthophyceae</taxon>
        <taxon>Tribonematales</taxon>
        <taxon>Tribonemataceae</taxon>
        <taxon>Tribonema</taxon>
    </lineage>
</organism>
<keyword evidence="1" id="KW-0732">Signal</keyword>
<gene>
    <name evidence="2" type="ORF">JKP88DRAFT_263095</name>
</gene>
<dbReference type="AlphaFoldDB" id="A0A835YW14"/>
<sequence>MAPSPLVSLVLLACLGLQCAHAFVATSAGVVRAAVRREQQVAGERRLPLTMHCRRHESRLRRRRSSELRALDPAYIDAVNELMSGFAGGTVGVMGTLIGLELKKQNVVKRSVCPYCQGAGTLTCARCYGVGILLARRRSDGAAAPLSVPCGCCGGAGGVTCNICRGDGASVPPLLEYKGAGGYEQLGRMPALNEEEYEEEGAVAQTTAS</sequence>
<dbReference type="Proteomes" id="UP000664859">
    <property type="component" value="Unassembled WGS sequence"/>
</dbReference>